<dbReference type="InterPro" id="IPR051159">
    <property type="entry name" value="Hexapeptide_acetyltransf"/>
</dbReference>
<dbReference type="GO" id="GO:0008374">
    <property type="term" value="F:O-acyltransferase activity"/>
    <property type="evidence" value="ECO:0007669"/>
    <property type="project" value="TreeGrafter"/>
</dbReference>
<dbReference type="PANTHER" id="PTHR23416">
    <property type="entry name" value="SIALIC ACID SYNTHASE-RELATED"/>
    <property type="match status" value="1"/>
</dbReference>
<dbReference type="CDD" id="cd03357">
    <property type="entry name" value="LbH_MAT_GAT"/>
    <property type="match status" value="1"/>
</dbReference>
<dbReference type="PANTHER" id="PTHR23416:SF23">
    <property type="entry name" value="ACETYLTRANSFERASE C18B11.09C-RELATED"/>
    <property type="match status" value="1"/>
</dbReference>
<evidence type="ECO:0000256" key="3">
    <source>
        <dbReference type="ARBA" id="ARBA00022737"/>
    </source>
</evidence>
<dbReference type="AlphaFoldDB" id="A0A366JPE0"/>
<evidence type="ECO:0000313" key="4">
    <source>
        <dbReference type="EMBL" id="RBP89949.1"/>
    </source>
</evidence>
<proteinExistence type="inferred from homology"/>
<dbReference type="Proteomes" id="UP000252731">
    <property type="component" value="Unassembled WGS sequence"/>
</dbReference>
<keyword evidence="5" id="KW-1185">Reference proteome</keyword>
<evidence type="ECO:0000256" key="1">
    <source>
        <dbReference type="ARBA" id="ARBA00007274"/>
    </source>
</evidence>
<dbReference type="Pfam" id="PF14602">
    <property type="entry name" value="Hexapep_2"/>
    <property type="match status" value="2"/>
</dbReference>
<name>A0A366JPE0_CYTFI</name>
<dbReference type="InterPro" id="IPR001451">
    <property type="entry name" value="Hexapep"/>
</dbReference>
<reference evidence="4 5" key="1">
    <citation type="submission" date="2018-06" db="EMBL/GenBank/DDBJ databases">
        <title>Freshwater and sediment microbial communities from various areas in North America, analyzing microbe dynamics in response to fracking.</title>
        <authorList>
            <person name="Lamendella R."/>
        </authorList>
    </citation>
    <scope>NUCLEOTIDE SEQUENCE [LARGE SCALE GENOMIC DNA]</scope>
    <source>
        <strain evidence="4 5">14_TX</strain>
    </source>
</reference>
<protein>
    <submittedName>
        <fullName evidence="4">Succinyltransferase-like protein</fullName>
    </submittedName>
</protein>
<dbReference type="SUPFAM" id="SSF51161">
    <property type="entry name" value="Trimeric LpxA-like enzymes"/>
    <property type="match status" value="1"/>
</dbReference>
<organism evidence="4 5">
    <name type="scientific">Cytobacillus firmus</name>
    <name type="common">Bacillus firmus</name>
    <dbReference type="NCBI Taxonomy" id="1399"/>
    <lineage>
        <taxon>Bacteria</taxon>
        <taxon>Bacillati</taxon>
        <taxon>Bacillota</taxon>
        <taxon>Bacilli</taxon>
        <taxon>Bacillales</taxon>
        <taxon>Bacillaceae</taxon>
        <taxon>Cytobacillus</taxon>
    </lineage>
</organism>
<dbReference type="Gene3D" id="2.160.10.10">
    <property type="entry name" value="Hexapeptide repeat proteins"/>
    <property type="match status" value="1"/>
</dbReference>
<evidence type="ECO:0000313" key="5">
    <source>
        <dbReference type="Proteomes" id="UP000252731"/>
    </source>
</evidence>
<dbReference type="RefSeq" id="WP_113884144.1">
    <property type="nucleotide sequence ID" value="NZ_QNSF01000010.1"/>
</dbReference>
<comment type="caution">
    <text evidence="4">The sequence shown here is derived from an EMBL/GenBank/DDBJ whole genome shotgun (WGS) entry which is preliminary data.</text>
</comment>
<keyword evidence="3" id="KW-0677">Repeat</keyword>
<dbReference type="PROSITE" id="PS00101">
    <property type="entry name" value="HEXAPEP_TRANSFERASES"/>
    <property type="match status" value="1"/>
</dbReference>
<evidence type="ECO:0000256" key="2">
    <source>
        <dbReference type="ARBA" id="ARBA00022679"/>
    </source>
</evidence>
<dbReference type="InterPro" id="IPR018357">
    <property type="entry name" value="Hexapep_transf_CS"/>
</dbReference>
<keyword evidence="2 4" id="KW-0808">Transferase</keyword>
<dbReference type="InterPro" id="IPR011004">
    <property type="entry name" value="Trimer_LpxA-like_sf"/>
</dbReference>
<accession>A0A366JPE0</accession>
<dbReference type="EMBL" id="QNSF01000010">
    <property type="protein sequence ID" value="RBP89949.1"/>
    <property type="molecule type" value="Genomic_DNA"/>
</dbReference>
<dbReference type="OrthoDB" id="9782926at2"/>
<sequence>MNMEDFIDFCRKGNPISGEDKELHGLLIQCSYEAQRITMELNTSFHSKEEIAEIFSELTGSQVDSSFMCFPPFYTDFGKNITIGKNVFFNTGCSFQDRGGIRIGDGAMIGMNVTIATLNHGLSLETRNTTYPSPVIIGKNVWIGSNATILPGVTIGENSVVAAGAVVTKDVPENTVAAGVPAKVVKRINAGLE</sequence>
<gene>
    <name evidence="4" type="ORF">DFO70_11054</name>
</gene>
<comment type="similarity">
    <text evidence="1">Belongs to the transferase hexapeptide repeat family.</text>
</comment>